<name>A0ABP0B4I0_9PEZI</name>
<organism evidence="1 2">
    <name type="scientific">Sporothrix bragantina</name>
    <dbReference type="NCBI Taxonomy" id="671064"/>
    <lineage>
        <taxon>Eukaryota</taxon>
        <taxon>Fungi</taxon>
        <taxon>Dikarya</taxon>
        <taxon>Ascomycota</taxon>
        <taxon>Pezizomycotina</taxon>
        <taxon>Sordariomycetes</taxon>
        <taxon>Sordariomycetidae</taxon>
        <taxon>Ophiostomatales</taxon>
        <taxon>Ophiostomataceae</taxon>
        <taxon>Sporothrix</taxon>
    </lineage>
</organism>
<dbReference type="EMBL" id="CAWUHC010000012">
    <property type="protein sequence ID" value="CAK7214382.1"/>
    <property type="molecule type" value="Genomic_DNA"/>
</dbReference>
<reference evidence="1 2" key="1">
    <citation type="submission" date="2024-01" db="EMBL/GenBank/DDBJ databases">
        <authorList>
            <person name="Allen C."/>
            <person name="Tagirdzhanova G."/>
        </authorList>
    </citation>
    <scope>NUCLEOTIDE SEQUENCE [LARGE SCALE GENOMIC DNA]</scope>
</reference>
<gene>
    <name evidence="1" type="ORF">SBRCBS47491_002124</name>
</gene>
<dbReference type="Proteomes" id="UP001642406">
    <property type="component" value="Unassembled WGS sequence"/>
</dbReference>
<evidence type="ECO:0000313" key="1">
    <source>
        <dbReference type="EMBL" id="CAK7214382.1"/>
    </source>
</evidence>
<comment type="caution">
    <text evidence="1">The sequence shown here is derived from an EMBL/GenBank/DDBJ whole genome shotgun (WGS) entry which is preliminary data.</text>
</comment>
<evidence type="ECO:0000313" key="2">
    <source>
        <dbReference type="Proteomes" id="UP001642406"/>
    </source>
</evidence>
<keyword evidence="2" id="KW-1185">Reference proteome</keyword>
<protein>
    <submittedName>
        <fullName evidence="1">Uncharacterized protein</fullName>
    </submittedName>
</protein>
<proteinExistence type="predicted"/>
<accession>A0ABP0B4I0</accession>
<sequence>MDGFLVVFETTNTMHSRHYEKAGLRQQYHPDVVLAPPKPDPMNNAMVSGSQKRIMAAKRDTLTSSVSQTGNLEAMLEADLAEELKFWKV</sequence>